<protein>
    <submittedName>
        <fullName evidence="2 3">Uncharacterized protein</fullName>
    </submittedName>
</protein>
<evidence type="ECO:0000313" key="2">
    <source>
        <dbReference type="EMBL" id="EJT79840.1"/>
    </source>
</evidence>
<dbReference type="EMBL" id="GL385396">
    <property type="protein sequence ID" value="EJT79840.1"/>
    <property type="molecule type" value="Genomic_DNA"/>
</dbReference>
<evidence type="ECO:0000313" key="4">
    <source>
        <dbReference type="Proteomes" id="UP000006039"/>
    </source>
</evidence>
<proteinExistence type="predicted"/>
<dbReference type="GeneID" id="20345381"/>
<keyword evidence="4" id="KW-1185">Reference proteome</keyword>
<evidence type="ECO:0000313" key="3">
    <source>
        <dbReference type="EnsemblFungi" id="EJT79840"/>
    </source>
</evidence>
<keyword evidence="1" id="KW-1133">Transmembrane helix</keyword>
<dbReference type="RefSeq" id="XP_009220985.1">
    <property type="nucleotide sequence ID" value="XM_009222721.1"/>
</dbReference>
<dbReference type="AlphaFoldDB" id="J3NUG7"/>
<reference evidence="3" key="4">
    <citation type="journal article" date="2015" name="G3 (Bethesda)">
        <title>Genome sequences of three phytopathogenic species of the Magnaporthaceae family of fungi.</title>
        <authorList>
            <person name="Okagaki L.H."/>
            <person name="Nunes C.C."/>
            <person name="Sailsbery J."/>
            <person name="Clay B."/>
            <person name="Brown D."/>
            <person name="John T."/>
            <person name="Oh Y."/>
            <person name="Young N."/>
            <person name="Fitzgerald M."/>
            <person name="Haas B.J."/>
            <person name="Zeng Q."/>
            <person name="Young S."/>
            <person name="Adiconis X."/>
            <person name="Fan L."/>
            <person name="Levin J.Z."/>
            <person name="Mitchell T.K."/>
            <person name="Okubara P.A."/>
            <person name="Farman M.L."/>
            <person name="Kohn L.M."/>
            <person name="Birren B."/>
            <person name="Ma L.-J."/>
            <person name="Dean R.A."/>
        </authorList>
    </citation>
    <scope>NUCLEOTIDE SEQUENCE</scope>
    <source>
        <strain evidence="3">R3-111a-1</strain>
    </source>
</reference>
<dbReference type="HOGENOM" id="CLU_1111464_0_0_1"/>
<reference evidence="3" key="5">
    <citation type="submission" date="2018-04" db="UniProtKB">
        <authorList>
            <consortium name="EnsemblFungi"/>
        </authorList>
    </citation>
    <scope>IDENTIFICATION</scope>
    <source>
        <strain evidence="3">R3-111a-1</strain>
    </source>
</reference>
<gene>
    <name evidence="3" type="primary">20345381</name>
    <name evidence="2" type="ORF">GGTG_04923</name>
</gene>
<reference evidence="2" key="2">
    <citation type="submission" date="2010-07" db="EMBL/GenBank/DDBJ databases">
        <authorList>
            <consortium name="The Broad Institute Genome Sequencing Platform"/>
            <consortium name="Broad Institute Genome Sequencing Center for Infectious Disease"/>
            <person name="Ma L.-J."/>
            <person name="Dead R."/>
            <person name="Young S."/>
            <person name="Zeng Q."/>
            <person name="Koehrsen M."/>
            <person name="Alvarado L."/>
            <person name="Berlin A."/>
            <person name="Chapman S.B."/>
            <person name="Chen Z."/>
            <person name="Freedman E."/>
            <person name="Gellesch M."/>
            <person name="Goldberg J."/>
            <person name="Griggs A."/>
            <person name="Gujja S."/>
            <person name="Heilman E.R."/>
            <person name="Heiman D."/>
            <person name="Hepburn T."/>
            <person name="Howarth C."/>
            <person name="Jen D."/>
            <person name="Larson L."/>
            <person name="Mehta T."/>
            <person name="Neiman D."/>
            <person name="Pearson M."/>
            <person name="Roberts A."/>
            <person name="Saif S."/>
            <person name="Shea T."/>
            <person name="Shenoy N."/>
            <person name="Sisk P."/>
            <person name="Stolte C."/>
            <person name="Sykes S."/>
            <person name="Walk T."/>
            <person name="White J."/>
            <person name="Yandava C."/>
            <person name="Haas B."/>
            <person name="Nusbaum C."/>
            <person name="Birren B."/>
        </authorList>
    </citation>
    <scope>NUCLEOTIDE SEQUENCE</scope>
    <source>
        <strain evidence="2">R3-111a-1</strain>
    </source>
</reference>
<reference evidence="2" key="3">
    <citation type="submission" date="2010-09" db="EMBL/GenBank/DDBJ databases">
        <title>Annotation of Gaeumannomyces graminis var. tritici R3-111a-1.</title>
        <authorList>
            <consortium name="The Broad Institute Genome Sequencing Platform"/>
            <person name="Ma L.-J."/>
            <person name="Dead R."/>
            <person name="Young S.K."/>
            <person name="Zeng Q."/>
            <person name="Gargeya S."/>
            <person name="Fitzgerald M."/>
            <person name="Haas B."/>
            <person name="Abouelleil A."/>
            <person name="Alvarado L."/>
            <person name="Arachchi H.M."/>
            <person name="Berlin A."/>
            <person name="Brown A."/>
            <person name="Chapman S.B."/>
            <person name="Chen Z."/>
            <person name="Dunbar C."/>
            <person name="Freedman E."/>
            <person name="Gearin G."/>
            <person name="Gellesch M."/>
            <person name="Goldberg J."/>
            <person name="Griggs A."/>
            <person name="Gujja S."/>
            <person name="Heiman D."/>
            <person name="Howarth C."/>
            <person name="Larson L."/>
            <person name="Lui A."/>
            <person name="MacDonald P.J.P."/>
            <person name="Mehta T."/>
            <person name="Montmayeur A."/>
            <person name="Murphy C."/>
            <person name="Neiman D."/>
            <person name="Pearson M."/>
            <person name="Priest M."/>
            <person name="Roberts A."/>
            <person name="Saif S."/>
            <person name="Shea T."/>
            <person name="Shenoy N."/>
            <person name="Sisk P."/>
            <person name="Stolte C."/>
            <person name="Sykes S."/>
            <person name="Yandava C."/>
            <person name="Wortman J."/>
            <person name="Nusbaum C."/>
            <person name="Birren B."/>
        </authorList>
    </citation>
    <scope>NUCLEOTIDE SEQUENCE</scope>
    <source>
        <strain evidence="2">R3-111a-1</strain>
    </source>
</reference>
<dbReference type="Proteomes" id="UP000006039">
    <property type="component" value="Unassembled WGS sequence"/>
</dbReference>
<keyword evidence="1" id="KW-0812">Transmembrane</keyword>
<keyword evidence="1" id="KW-0472">Membrane</keyword>
<reference evidence="4" key="1">
    <citation type="submission" date="2010-07" db="EMBL/GenBank/DDBJ databases">
        <title>The genome sequence of Gaeumannomyces graminis var. tritici strain R3-111a-1.</title>
        <authorList>
            <consortium name="The Broad Institute Genome Sequencing Platform"/>
            <person name="Ma L.-J."/>
            <person name="Dead R."/>
            <person name="Young S."/>
            <person name="Zeng Q."/>
            <person name="Koehrsen M."/>
            <person name="Alvarado L."/>
            <person name="Berlin A."/>
            <person name="Chapman S.B."/>
            <person name="Chen Z."/>
            <person name="Freedman E."/>
            <person name="Gellesch M."/>
            <person name="Goldberg J."/>
            <person name="Griggs A."/>
            <person name="Gujja S."/>
            <person name="Heilman E.R."/>
            <person name="Heiman D."/>
            <person name="Hepburn T."/>
            <person name="Howarth C."/>
            <person name="Jen D."/>
            <person name="Larson L."/>
            <person name="Mehta T."/>
            <person name="Neiman D."/>
            <person name="Pearson M."/>
            <person name="Roberts A."/>
            <person name="Saif S."/>
            <person name="Shea T."/>
            <person name="Shenoy N."/>
            <person name="Sisk P."/>
            <person name="Stolte C."/>
            <person name="Sykes S."/>
            <person name="Walk T."/>
            <person name="White J."/>
            <person name="Yandava C."/>
            <person name="Haas B."/>
            <person name="Nusbaum C."/>
            <person name="Birren B."/>
        </authorList>
    </citation>
    <scope>NUCLEOTIDE SEQUENCE [LARGE SCALE GENOMIC DNA]</scope>
    <source>
        <strain evidence="4">R3-111a-1</strain>
    </source>
</reference>
<name>J3NUG7_GAET3</name>
<feature type="transmembrane region" description="Helical" evidence="1">
    <location>
        <begin position="50"/>
        <end position="67"/>
    </location>
</feature>
<dbReference type="EnsemblFungi" id="EJT79840">
    <property type="protein sequence ID" value="EJT79840"/>
    <property type="gene ID" value="GGTG_04923"/>
</dbReference>
<dbReference type="VEuPathDB" id="FungiDB:GGTG_04923"/>
<sequence length="250" mass="26803">MHSGHTTGRHENKIEAAGSGRRRGFFFSPPRGALPNCGLSMAWPLDMGPCLLLVLVLLAFICCWPGQPATCSYRTLDMSGFTPRVLYEMWRCRLGCESVCSPLLPSPPLVITVRCAWPCSAGVRSPSVRPFALGTSMGGKAGLGDENGNPPTDVHQGPASDLGLAVGPPAVESQPWRAVCSCWRLACGAFWLALPSPVMARDARWELGMASRFGVPSCLLSVVSAEQQRLGPWTDGWRLASNLVTRTPPG</sequence>
<evidence type="ECO:0000256" key="1">
    <source>
        <dbReference type="SAM" id="Phobius"/>
    </source>
</evidence>
<accession>J3NUG7</accession>
<organism evidence="2">
    <name type="scientific">Gaeumannomyces tritici (strain R3-111a-1)</name>
    <name type="common">Wheat and barley take-all root rot fungus</name>
    <name type="synonym">Gaeumannomyces graminis var. tritici</name>
    <dbReference type="NCBI Taxonomy" id="644352"/>
    <lineage>
        <taxon>Eukaryota</taxon>
        <taxon>Fungi</taxon>
        <taxon>Dikarya</taxon>
        <taxon>Ascomycota</taxon>
        <taxon>Pezizomycotina</taxon>
        <taxon>Sordariomycetes</taxon>
        <taxon>Sordariomycetidae</taxon>
        <taxon>Magnaporthales</taxon>
        <taxon>Magnaporthaceae</taxon>
        <taxon>Gaeumannomyces</taxon>
    </lineage>
</organism>